<evidence type="ECO:0000313" key="1">
    <source>
        <dbReference type="EMBL" id="KKR50880.1"/>
    </source>
</evidence>
<accession>A0A0G0TUW4</accession>
<proteinExistence type="predicted"/>
<dbReference type="AlphaFoldDB" id="A0A0G0TUW4"/>
<dbReference type="EMBL" id="LBYI01000005">
    <property type="protein sequence ID" value="KKR50880.1"/>
    <property type="molecule type" value="Genomic_DNA"/>
</dbReference>
<name>A0A0G0TUW4_9BACT</name>
<dbReference type="Proteomes" id="UP000034531">
    <property type="component" value="Unassembled WGS sequence"/>
</dbReference>
<evidence type="ECO:0000313" key="2">
    <source>
        <dbReference type="Proteomes" id="UP000034531"/>
    </source>
</evidence>
<gene>
    <name evidence="1" type="ORF">UT84_C0005G0026</name>
</gene>
<comment type="caution">
    <text evidence="1">The sequence shown here is derived from an EMBL/GenBank/DDBJ whole genome shotgun (WGS) entry which is preliminary data.</text>
</comment>
<protein>
    <submittedName>
        <fullName evidence="1">Uncharacterized protein</fullName>
    </submittedName>
</protein>
<sequence>MGNIKGFSHLLFLITISFLILSAGVATAFGLLGSNRPVPQRIICLADPQKQSCREEKTVNSWTLAVATIKLSDVTFKFAPSSDGRVSLEVVNLADGRIVFESGLIASGESSVAWNKAFMGNYTAVLNRGAEQVSNKVSLTISY</sequence>
<reference evidence="1 2" key="1">
    <citation type="journal article" date="2015" name="Nature">
        <title>rRNA introns, odd ribosomes, and small enigmatic genomes across a large radiation of phyla.</title>
        <authorList>
            <person name="Brown C.T."/>
            <person name="Hug L.A."/>
            <person name="Thomas B.C."/>
            <person name="Sharon I."/>
            <person name="Castelle C.J."/>
            <person name="Singh A."/>
            <person name="Wilkins M.J."/>
            <person name="Williams K.H."/>
            <person name="Banfield J.F."/>
        </authorList>
    </citation>
    <scope>NUCLEOTIDE SEQUENCE [LARGE SCALE GENOMIC DNA]</scope>
</reference>
<organism evidence="1 2">
    <name type="scientific">Candidatus Curtissbacteria bacterium GW2011_GWA1_40_16</name>
    <dbReference type="NCBI Taxonomy" id="1618405"/>
    <lineage>
        <taxon>Bacteria</taxon>
        <taxon>Candidatus Curtissiibacteriota</taxon>
    </lineage>
</organism>